<evidence type="ECO:0000313" key="1">
    <source>
        <dbReference type="EMBL" id="BDD86323.1"/>
    </source>
</evidence>
<sequence>MNGKEAVPADPDKTGDRPVCDHGGYCTASDANKDAFSVQRSVDVDVASRAPALVVVVPEWPVRQLCFSLMSLPQARHPALYTLHCSLIM</sequence>
<protein>
    <submittedName>
        <fullName evidence="1">Uncharacterized protein</fullName>
    </submittedName>
</protein>
<gene>
    <name evidence="1" type="ORF">DPPLL_06880</name>
</gene>
<name>A0ABN6M411_9BACT</name>
<accession>A0ABN6M411</accession>
<evidence type="ECO:0000313" key="2">
    <source>
        <dbReference type="Proteomes" id="UP000830055"/>
    </source>
</evidence>
<keyword evidence="2" id="KW-1185">Reference proteome</keyword>
<dbReference type="EMBL" id="AP025516">
    <property type="protein sequence ID" value="BDD86323.1"/>
    <property type="molecule type" value="Genomic_DNA"/>
</dbReference>
<proteinExistence type="predicted"/>
<reference evidence="1 2" key="1">
    <citation type="submission" date="2022-01" db="EMBL/GenBank/DDBJ databases">
        <title>Desulfofustis limnae sp. nov., a novel mesophilic sulfate-reducing bacterium isolated from marsh soil.</title>
        <authorList>
            <person name="Watanabe M."/>
            <person name="Takahashi A."/>
            <person name="Kojima H."/>
            <person name="Fukui M."/>
        </authorList>
    </citation>
    <scope>NUCLEOTIDE SEQUENCE [LARGE SCALE GENOMIC DNA]</scope>
    <source>
        <strain evidence="1 2">PPLL</strain>
    </source>
</reference>
<organism evidence="1 2">
    <name type="scientific">Desulfofustis limnaeus</name>
    <dbReference type="NCBI Taxonomy" id="2740163"/>
    <lineage>
        <taxon>Bacteria</taxon>
        <taxon>Pseudomonadati</taxon>
        <taxon>Thermodesulfobacteriota</taxon>
        <taxon>Desulfobulbia</taxon>
        <taxon>Desulfobulbales</taxon>
        <taxon>Desulfocapsaceae</taxon>
        <taxon>Desulfofustis</taxon>
    </lineage>
</organism>
<dbReference type="Proteomes" id="UP000830055">
    <property type="component" value="Chromosome"/>
</dbReference>